<proteinExistence type="predicted"/>
<evidence type="ECO:0000256" key="1">
    <source>
        <dbReference type="SAM" id="Coils"/>
    </source>
</evidence>
<dbReference type="AlphaFoldDB" id="I5AQK4"/>
<organism evidence="2 3">
    <name type="scientific">Eubacterium cellulosolvens (strain ATCC 43171 / JCM 9499 / 6)</name>
    <name type="common">Cillobacterium cellulosolvens</name>
    <dbReference type="NCBI Taxonomy" id="633697"/>
    <lineage>
        <taxon>Bacteria</taxon>
        <taxon>Bacillati</taxon>
        <taxon>Bacillota</taxon>
        <taxon>Clostridia</taxon>
        <taxon>Eubacteriales</taxon>
        <taxon>Eubacteriaceae</taxon>
        <taxon>Eubacterium</taxon>
    </lineage>
</organism>
<evidence type="ECO:0000313" key="3">
    <source>
        <dbReference type="Proteomes" id="UP000005753"/>
    </source>
</evidence>
<dbReference type="HOGENOM" id="CLU_2316071_0_0_9"/>
<keyword evidence="1" id="KW-0175">Coiled coil</keyword>
<reference evidence="2 3" key="2">
    <citation type="submission" date="2012-02" db="EMBL/GenBank/DDBJ databases">
        <title>Improved High-Quality Draft sequence of Eubacterium cellulosolvens 6.</title>
        <authorList>
            <consortium name="US DOE Joint Genome Institute"/>
            <person name="Lucas S."/>
            <person name="Han J."/>
            <person name="Lapidus A."/>
            <person name="Cheng J.-F."/>
            <person name="Goodwin L."/>
            <person name="Pitluck S."/>
            <person name="Peters L."/>
            <person name="Mikhailova N."/>
            <person name="Gu W."/>
            <person name="Detter J.C."/>
            <person name="Han C."/>
            <person name="Tapia R."/>
            <person name="Land M."/>
            <person name="Hauser L."/>
            <person name="Kyrpides N."/>
            <person name="Ivanova N."/>
            <person name="Pagani I."/>
            <person name="Johnson E."/>
            <person name="Mukhopadhyay B."/>
            <person name="Anderson I."/>
            <person name="Woyke T."/>
        </authorList>
    </citation>
    <scope>NUCLEOTIDE SEQUENCE [LARGE SCALE GENOMIC DNA]</scope>
    <source>
        <strain evidence="2 3">6</strain>
    </source>
</reference>
<dbReference type="Proteomes" id="UP000005753">
    <property type="component" value="Chromosome"/>
</dbReference>
<evidence type="ECO:0000313" key="2">
    <source>
        <dbReference type="EMBL" id="EIM56077.1"/>
    </source>
</evidence>
<dbReference type="STRING" id="633697.EubceDRAFT1_0217"/>
<evidence type="ECO:0008006" key="4">
    <source>
        <dbReference type="Google" id="ProtNLM"/>
    </source>
</evidence>
<protein>
    <recommendedName>
        <fullName evidence="4">DUF5082 domain-containing protein</fullName>
    </recommendedName>
</protein>
<name>I5AQK4_EUBC6</name>
<gene>
    <name evidence="2" type="ORF">EubceDRAFT1_0217</name>
</gene>
<feature type="coiled-coil region" evidence="1">
    <location>
        <begin position="3"/>
        <end position="37"/>
    </location>
</feature>
<keyword evidence="3" id="KW-1185">Reference proteome</keyword>
<sequence>MNRREREEQYDTYRTEYKNLEDTLDDLVEQERNLTSVYEELGWEWRDDMRMSAFFQNRIEKTAGIHAYVQNLLSGEMETVKKTLRLLEKEDEDR</sequence>
<reference evidence="2 3" key="1">
    <citation type="submission" date="2010-08" db="EMBL/GenBank/DDBJ databases">
        <authorList>
            <consortium name="US DOE Joint Genome Institute (JGI-PGF)"/>
            <person name="Lucas S."/>
            <person name="Copeland A."/>
            <person name="Lapidus A."/>
            <person name="Cheng J.-F."/>
            <person name="Bruce D."/>
            <person name="Goodwin L."/>
            <person name="Pitluck S."/>
            <person name="Land M.L."/>
            <person name="Hauser L."/>
            <person name="Chang Y.-J."/>
            <person name="Anderson I.J."/>
            <person name="Johnson E."/>
            <person name="Mulhopadhyay B."/>
            <person name="Kyrpides N."/>
            <person name="Woyke T.J."/>
        </authorList>
    </citation>
    <scope>NUCLEOTIDE SEQUENCE [LARGE SCALE GENOMIC DNA]</scope>
    <source>
        <strain evidence="2 3">6</strain>
    </source>
</reference>
<dbReference type="EMBL" id="CM001487">
    <property type="protein sequence ID" value="EIM56077.1"/>
    <property type="molecule type" value="Genomic_DNA"/>
</dbReference>
<accession>I5AQK4</accession>